<evidence type="ECO:0000256" key="4">
    <source>
        <dbReference type="ARBA" id="ARBA00022679"/>
    </source>
</evidence>
<dbReference type="GO" id="GO:0009247">
    <property type="term" value="P:glycolipid biosynthetic process"/>
    <property type="evidence" value="ECO:0007669"/>
    <property type="project" value="InterPro"/>
</dbReference>
<evidence type="ECO:0000313" key="7">
    <source>
        <dbReference type="EMBL" id="SPF56398.1"/>
    </source>
</evidence>
<comment type="subcellular location">
    <subcellularLocation>
        <location evidence="1">Membrane</location>
    </subcellularLocation>
</comment>
<dbReference type="Proteomes" id="UP000238916">
    <property type="component" value="Unassembled WGS sequence"/>
</dbReference>
<evidence type="ECO:0000259" key="5">
    <source>
        <dbReference type="Pfam" id="PF04101"/>
    </source>
</evidence>
<dbReference type="GO" id="GO:0016020">
    <property type="term" value="C:membrane"/>
    <property type="evidence" value="ECO:0007669"/>
    <property type="project" value="UniProtKB-SubCell"/>
</dbReference>
<gene>
    <name evidence="7" type="ORF">SBF1_910007</name>
</gene>
<feature type="domain" description="Glycosyl transferase family 28 C-terminal" evidence="5">
    <location>
        <begin position="209"/>
        <end position="352"/>
    </location>
</feature>
<dbReference type="EMBL" id="OMOF01000901">
    <property type="protein sequence ID" value="SPF56398.1"/>
    <property type="molecule type" value="Genomic_DNA"/>
</dbReference>
<evidence type="ECO:0000256" key="2">
    <source>
        <dbReference type="ARBA" id="ARBA00006962"/>
    </source>
</evidence>
<evidence type="ECO:0000256" key="1">
    <source>
        <dbReference type="ARBA" id="ARBA00004370"/>
    </source>
</evidence>
<protein>
    <submittedName>
        <fullName evidence="7">Monogalactosyldiacylglycerol (MGDG) synthase family protein</fullName>
    </submittedName>
</protein>
<reference evidence="8" key="1">
    <citation type="submission" date="2018-02" db="EMBL/GenBank/DDBJ databases">
        <authorList>
            <person name="Hausmann B."/>
        </authorList>
    </citation>
    <scope>NUCLEOTIDE SEQUENCE [LARGE SCALE GENOMIC DNA]</scope>
    <source>
        <strain evidence="8">Peat soil MAG SbF1</strain>
    </source>
</reference>
<sequence length="383" mass="43314">MKQLKVLVFSATFGNGHLRAAEAVIEGIRSKEPSAKIIHLDFGDFLGIRFNAIIKNIYSEMIKYIPKLWGKLYYKTAKVQPQSLSQRFLNKLGRRDLLKYIQVFKPDFILCTYPTVSSILAQLRLEQLLQVPVITVITDYTVHSHWVHQGVDGYVVACTEVKESLMSWEINAQRIYVTGIPVSPKFEVEMDRGHIITKLGLKSDLPTFLVMGGSYGVLKSAKRICKKLADSLIPVQAIIVCGKNKKLYLSLEEVMAHGRNPMIRFEFVNNVEELMSVSDLIITKAGGLTVSEALTMHLALVIYKPIPGQEEENAYFVQRKGAGCVASNEKELEQLLNRFLRYPEEIGKMRKKAASAIPDHSTERAVENIFQLVLDLRMEQRIG</sequence>
<dbReference type="PANTHER" id="PTHR43025">
    <property type="entry name" value="MONOGALACTOSYLDIACYLGLYCEROL SYNTHASE"/>
    <property type="match status" value="1"/>
</dbReference>
<dbReference type="InterPro" id="IPR007235">
    <property type="entry name" value="Glyco_trans_28_C"/>
</dbReference>
<comment type="similarity">
    <text evidence="2">Belongs to the glycosyltransferase 28 family.</text>
</comment>
<accession>A0A2U3LX34</accession>
<organism evidence="7 8">
    <name type="scientific">Candidatus Desulfosporosinus infrequens</name>
    <dbReference type="NCBI Taxonomy" id="2043169"/>
    <lineage>
        <taxon>Bacteria</taxon>
        <taxon>Bacillati</taxon>
        <taxon>Bacillota</taxon>
        <taxon>Clostridia</taxon>
        <taxon>Eubacteriales</taxon>
        <taxon>Desulfitobacteriaceae</taxon>
        <taxon>Desulfosporosinus</taxon>
    </lineage>
</organism>
<keyword evidence="3" id="KW-0328">Glycosyltransferase</keyword>
<dbReference type="Pfam" id="PF06925">
    <property type="entry name" value="MGDG_synth"/>
    <property type="match status" value="1"/>
</dbReference>
<name>A0A2U3LX34_9FIRM</name>
<dbReference type="AlphaFoldDB" id="A0A2U3LX34"/>
<dbReference type="SUPFAM" id="SSF53756">
    <property type="entry name" value="UDP-Glycosyltransferase/glycogen phosphorylase"/>
    <property type="match status" value="1"/>
</dbReference>
<dbReference type="PANTHER" id="PTHR43025:SF3">
    <property type="entry name" value="MONOGALACTOSYLDIACYLGLYCEROL SYNTHASE 1, CHLOROPLASTIC"/>
    <property type="match status" value="1"/>
</dbReference>
<evidence type="ECO:0000313" key="8">
    <source>
        <dbReference type="Proteomes" id="UP000238916"/>
    </source>
</evidence>
<dbReference type="OrthoDB" id="9815663at2"/>
<feature type="domain" description="Diacylglycerol glucosyltransferase N-terminal" evidence="6">
    <location>
        <begin position="17"/>
        <end position="182"/>
    </location>
</feature>
<evidence type="ECO:0000256" key="3">
    <source>
        <dbReference type="ARBA" id="ARBA00022676"/>
    </source>
</evidence>
<dbReference type="GO" id="GO:0016758">
    <property type="term" value="F:hexosyltransferase activity"/>
    <property type="evidence" value="ECO:0007669"/>
    <property type="project" value="InterPro"/>
</dbReference>
<dbReference type="Gene3D" id="3.40.50.2000">
    <property type="entry name" value="Glycogen Phosphorylase B"/>
    <property type="match status" value="1"/>
</dbReference>
<dbReference type="InterPro" id="IPR050519">
    <property type="entry name" value="Glycosyltransf_28_UgtP"/>
</dbReference>
<evidence type="ECO:0000259" key="6">
    <source>
        <dbReference type="Pfam" id="PF06925"/>
    </source>
</evidence>
<dbReference type="InterPro" id="IPR009695">
    <property type="entry name" value="Diacylglyc_glucosyltr_N"/>
</dbReference>
<proteinExistence type="inferred from homology"/>
<dbReference type="Pfam" id="PF04101">
    <property type="entry name" value="Glyco_tran_28_C"/>
    <property type="match status" value="1"/>
</dbReference>
<keyword evidence="4" id="KW-0808">Transferase</keyword>